<protein>
    <recommendedName>
        <fullName evidence="3">Helix-turn-helix domain-containing protein</fullName>
    </recommendedName>
</protein>
<gene>
    <name evidence="1" type="ORF">MiSe_73900</name>
</gene>
<dbReference type="AlphaFoldDB" id="A0AAV3XI18"/>
<dbReference type="Proteomes" id="UP001050975">
    <property type="component" value="Unassembled WGS sequence"/>
</dbReference>
<proteinExistence type="predicted"/>
<dbReference type="EMBL" id="BLAY01000170">
    <property type="protein sequence ID" value="GET42572.1"/>
    <property type="molecule type" value="Genomic_DNA"/>
</dbReference>
<evidence type="ECO:0000313" key="1">
    <source>
        <dbReference type="EMBL" id="GET42572.1"/>
    </source>
</evidence>
<evidence type="ECO:0000313" key="2">
    <source>
        <dbReference type="Proteomes" id="UP001050975"/>
    </source>
</evidence>
<name>A0AAV3XI18_9CYAN</name>
<dbReference type="RefSeq" id="WP_226590330.1">
    <property type="nucleotide sequence ID" value="NZ_BLAY01000170.1"/>
</dbReference>
<sequence>MTPLPLTARQQTLIDLYGYCSLGMTPQQFYAKWQVTHEEMAFICSRSTSTVRRWFKRGRNYRRPKSTDLRHLALMDFLLEHYQEIPPELLNLLCRCDRQALQSKTDSMSKAD</sequence>
<keyword evidence="2" id="KW-1185">Reference proteome</keyword>
<organism evidence="1 2">
    <name type="scientific">Microseira wollei NIES-4236</name>
    <dbReference type="NCBI Taxonomy" id="2530354"/>
    <lineage>
        <taxon>Bacteria</taxon>
        <taxon>Bacillati</taxon>
        <taxon>Cyanobacteriota</taxon>
        <taxon>Cyanophyceae</taxon>
        <taxon>Oscillatoriophycideae</taxon>
        <taxon>Aerosakkonematales</taxon>
        <taxon>Aerosakkonemataceae</taxon>
        <taxon>Microseira</taxon>
    </lineage>
</organism>
<comment type="caution">
    <text evidence="1">The sequence shown here is derived from an EMBL/GenBank/DDBJ whole genome shotgun (WGS) entry which is preliminary data.</text>
</comment>
<accession>A0AAV3XI18</accession>
<evidence type="ECO:0008006" key="3">
    <source>
        <dbReference type="Google" id="ProtNLM"/>
    </source>
</evidence>
<reference evidence="1" key="1">
    <citation type="submission" date="2019-10" db="EMBL/GenBank/DDBJ databases">
        <title>Draft genome sequece of Microseira wollei NIES-4236.</title>
        <authorList>
            <person name="Yamaguchi H."/>
            <person name="Suzuki S."/>
            <person name="Kawachi M."/>
        </authorList>
    </citation>
    <scope>NUCLEOTIDE SEQUENCE</scope>
    <source>
        <strain evidence="1">NIES-4236</strain>
    </source>
</reference>